<evidence type="ECO:0008006" key="4">
    <source>
        <dbReference type="Google" id="ProtNLM"/>
    </source>
</evidence>
<gene>
    <name evidence="2" type="ORF">PICMEDRAFT_73137</name>
</gene>
<sequence>MKSPITAVPSVGNFLVVSNILRPGRNEICIQQLEQQDESNTQTQPAYNSNIEFQNDESVSNFKWIRQENEPASAAASAASTRKRRNSDSCSVPGNTERFTDYLVVLLATGEILIYSTFTKEFVNKISTETPFSAIEVINKLGHSKKALYNYDYDLIAFDATSSSLKYFSSNSPQLVNSVQFKHDNAISCILFNTSILDPKSTSNVELILASKSALYLLDQSHEVVKIIDITLDASNTASPTLASSPAKGKASKPKSKSKTANNNTSELVEPSSSLFSSSPVMKMMKNGTFLYIVRVDSPTIQIVDIDAKETNSFRSITASNNITDVSLLNINKSVLLSATLVDGSIELFHDKGESSFAKLEIEGGSDVGRFVGLLNSSNVIDGVYKGIWYDNFNVQITDFEFENISKLSGTITISVTELAEPTDEIIDLGEDEEDDTDDVKAKASSDDNANEAQQENVEALARNDDAEVTMEEKVKDYKCGELTQITELIKPRLVHKKHDDVYDKELAQILSQNTDYAKSVVYLLSAQDSTVMFSKIAFIISQYQHQPLNQGFDFVRSIKEWLKWLLVLRGSVLAEDDESVGWLRLLQSDFKQEARSLNGMIKLTGKLSLLKDQLTVRKEMMRRKADGDEEEEAVDTDAIDETTFAEDATSSVVLDGEGGFEDEEEEDNDNEEENNGE</sequence>
<dbReference type="STRING" id="763406.A0A1E3NHM1"/>
<feature type="compositionally biased region" description="Acidic residues" evidence="1">
    <location>
        <begin position="659"/>
        <end position="678"/>
    </location>
</feature>
<name>A0A1E3NHM1_9ASCO</name>
<evidence type="ECO:0000256" key="1">
    <source>
        <dbReference type="SAM" id="MobiDB-lite"/>
    </source>
</evidence>
<feature type="region of interest" description="Disordered" evidence="1">
    <location>
        <begin position="622"/>
        <end position="678"/>
    </location>
</feature>
<feature type="region of interest" description="Disordered" evidence="1">
    <location>
        <begin position="238"/>
        <end position="273"/>
    </location>
</feature>
<protein>
    <recommendedName>
        <fullName evidence="4">Small-subunit processome Utp12 domain-containing protein</fullName>
    </recommendedName>
</protein>
<dbReference type="AlphaFoldDB" id="A0A1E3NHM1"/>
<dbReference type="EMBL" id="KV454004">
    <property type="protein sequence ID" value="ODQ45621.1"/>
    <property type="molecule type" value="Genomic_DNA"/>
</dbReference>
<feature type="compositionally biased region" description="Low complexity" evidence="1">
    <location>
        <begin position="259"/>
        <end position="273"/>
    </location>
</feature>
<feature type="compositionally biased region" description="Acidic residues" evidence="1">
    <location>
        <begin position="428"/>
        <end position="438"/>
    </location>
</feature>
<dbReference type="InterPro" id="IPR036322">
    <property type="entry name" value="WD40_repeat_dom_sf"/>
</dbReference>
<reference evidence="2 3" key="1">
    <citation type="journal article" date="2016" name="Proc. Natl. Acad. Sci. U.S.A.">
        <title>Comparative genomics of biotechnologically important yeasts.</title>
        <authorList>
            <person name="Riley R."/>
            <person name="Haridas S."/>
            <person name="Wolfe K.H."/>
            <person name="Lopes M.R."/>
            <person name="Hittinger C.T."/>
            <person name="Goeker M."/>
            <person name="Salamov A.A."/>
            <person name="Wisecaver J.H."/>
            <person name="Long T.M."/>
            <person name="Calvey C.H."/>
            <person name="Aerts A.L."/>
            <person name="Barry K.W."/>
            <person name="Choi C."/>
            <person name="Clum A."/>
            <person name="Coughlan A.Y."/>
            <person name="Deshpande S."/>
            <person name="Douglass A.P."/>
            <person name="Hanson S.J."/>
            <person name="Klenk H.-P."/>
            <person name="LaButti K.M."/>
            <person name="Lapidus A."/>
            <person name="Lindquist E.A."/>
            <person name="Lipzen A.M."/>
            <person name="Meier-Kolthoff J.P."/>
            <person name="Ohm R.A."/>
            <person name="Otillar R.P."/>
            <person name="Pangilinan J.L."/>
            <person name="Peng Y."/>
            <person name="Rokas A."/>
            <person name="Rosa C.A."/>
            <person name="Scheuner C."/>
            <person name="Sibirny A.A."/>
            <person name="Slot J.C."/>
            <person name="Stielow J.B."/>
            <person name="Sun H."/>
            <person name="Kurtzman C.P."/>
            <person name="Blackwell M."/>
            <person name="Grigoriev I.V."/>
            <person name="Jeffries T.W."/>
        </authorList>
    </citation>
    <scope>NUCLEOTIDE SEQUENCE [LARGE SCALE GENOMIC DNA]</scope>
    <source>
        <strain evidence="2 3">NRRL Y-2026</strain>
    </source>
</reference>
<dbReference type="OrthoDB" id="30195at2759"/>
<dbReference type="Proteomes" id="UP000094455">
    <property type="component" value="Unassembled WGS sequence"/>
</dbReference>
<organism evidence="2 3">
    <name type="scientific">Pichia membranifaciens NRRL Y-2026</name>
    <dbReference type="NCBI Taxonomy" id="763406"/>
    <lineage>
        <taxon>Eukaryota</taxon>
        <taxon>Fungi</taxon>
        <taxon>Dikarya</taxon>
        <taxon>Ascomycota</taxon>
        <taxon>Saccharomycotina</taxon>
        <taxon>Pichiomycetes</taxon>
        <taxon>Pichiales</taxon>
        <taxon>Pichiaceae</taxon>
        <taxon>Pichia</taxon>
    </lineage>
</organism>
<proteinExistence type="predicted"/>
<dbReference type="GeneID" id="30181077"/>
<dbReference type="SUPFAM" id="SSF50978">
    <property type="entry name" value="WD40 repeat-like"/>
    <property type="match status" value="1"/>
</dbReference>
<evidence type="ECO:0000313" key="2">
    <source>
        <dbReference type="EMBL" id="ODQ45621.1"/>
    </source>
</evidence>
<keyword evidence="3" id="KW-1185">Reference proteome</keyword>
<dbReference type="RefSeq" id="XP_019016734.1">
    <property type="nucleotide sequence ID" value="XM_019164390.1"/>
</dbReference>
<feature type="region of interest" description="Disordered" evidence="1">
    <location>
        <begin position="428"/>
        <end position="466"/>
    </location>
</feature>
<feature type="compositionally biased region" description="Acidic residues" evidence="1">
    <location>
        <begin position="628"/>
        <end position="645"/>
    </location>
</feature>
<feature type="compositionally biased region" description="Polar residues" evidence="1">
    <location>
        <begin position="447"/>
        <end position="457"/>
    </location>
</feature>
<evidence type="ECO:0000313" key="3">
    <source>
        <dbReference type="Proteomes" id="UP000094455"/>
    </source>
</evidence>
<accession>A0A1E3NHM1</accession>